<reference evidence="4 5" key="1">
    <citation type="submission" date="2024-01" db="EMBL/GenBank/DDBJ databases">
        <title>A telomere-to-telomere, gap-free genome of sweet tea (Lithocarpus litseifolius).</title>
        <authorList>
            <person name="Zhou J."/>
        </authorList>
    </citation>
    <scope>NUCLEOTIDE SEQUENCE [LARGE SCALE GENOMIC DNA]</scope>
    <source>
        <strain evidence="4">Zhou-2022a</strain>
        <tissue evidence="4">Leaf</tissue>
    </source>
</reference>
<dbReference type="InterPro" id="IPR002885">
    <property type="entry name" value="PPR_rpt"/>
</dbReference>
<proteinExistence type="inferred from homology"/>
<dbReference type="PROSITE" id="PS51375">
    <property type="entry name" value="PPR"/>
    <property type="match status" value="1"/>
</dbReference>
<keyword evidence="5" id="KW-1185">Reference proteome</keyword>
<evidence type="ECO:0000256" key="3">
    <source>
        <dbReference type="PROSITE-ProRule" id="PRU00708"/>
    </source>
</evidence>
<dbReference type="NCBIfam" id="TIGR00756">
    <property type="entry name" value="PPR"/>
    <property type="match status" value="2"/>
</dbReference>
<keyword evidence="2" id="KW-0677">Repeat</keyword>
<dbReference type="Proteomes" id="UP001459277">
    <property type="component" value="Unassembled WGS sequence"/>
</dbReference>
<evidence type="ECO:0008006" key="6">
    <source>
        <dbReference type="Google" id="ProtNLM"/>
    </source>
</evidence>
<gene>
    <name evidence="4" type="ORF">SO802_031190</name>
</gene>
<evidence type="ECO:0000313" key="5">
    <source>
        <dbReference type="Proteomes" id="UP001459277"/>
    </source>
</evidence>
<dbReference type="InterPro" id="IPR011990">
    <property type="entry name" value="TPR-like_helical_dom_sf"/>
</dbReference>
<sequence>MKVDGIKPDIVCYTTAFKGAIVEGDFGKADDTFDELHGLGLVPNFFTYNVYIYGLCKQMEAVIKVIGSMEELGCKLNMITYNTLLDAFSKAGELSRTRTLVRDMGKKKIIGKNVTLGLWPGKPCSLALDLNSAFQRLF</sequence>
<dbReference type="AlphaFoldDB" id="A0AAW2BN57"/>
<dbReference type="Pfam" id="PF13041">
    <property type="entry name" value="PPR_2"/>
    <property type="match status" value="1"/>
</dbReference>
<feature type="repeat" description="PPR" evidence="3">
    <location>
        <begin position="77"/>
        <end position="111"/>
    </location>
</feature>
<comment type="similarity">
    <text evidence="1">Belongs to the PPR family. P subfamily.</text>
</comment>
<evidence type="ECO:0000256" key="2">
    <source>
        <dbReference type="ARBA" id="ARBA00022737"/>
    </source>
</evidence>
<accession>A0AAW2BN57</accession>
<dbReference type="EMBL" id="JAZDWU010000011">
    <property type="protein sequence ID" value="KAK9986239.1"/>
    <property type="molecule type" value="Genomic_DNA"/>
</dbReference>
<evidence type="ECO:0000256" key="1">
    <source>
        <dbReference type="ARBA" id="ARBA00007626"/>
    </source>
</evidence>
<evidence type="ECO:0000313" key="4">
    <source>
        <dbReference type="EMBL" id="KAK9986239.1"/>
    </source>
</evidence>
<protein>
    <recommendedName>
        <fullName evidence="6">Pentatricopeptide repeat-containing protein</fullName>
    </recommendedName>
</protein>
<dbReference type="Pfam" id="PF12854">
    <property type="entry name" value="PPR_1"/>
    <property type="match status" value="1"/>
</dbReference>
<comment type="caution">
    <text evidence="4">The sequence shown here is derived from an EMBL/GenBank/DDBJ whole genome shotgun (WGS) entry which is preliminary data.</text>
</comment>
<name>A0AAW2BN57_9ROSI</name>
<dbReference type="Gene3D" id="1.25.40.10">
    <property type="entry name" value="Tetratricopeptide repeat domain"/>
    <property type="match status" value="1"/>
</dbReference>
<organism evidence="4 5">
    <name type="scientific">Lithocarpus litseifolius</name>
    <dbReference type="NCBI Taxonomy" id="425828"/>
    <lineage>
        <taxon>Eukaryota</taxon>
        <taxon>Viridiplantae</taxon>
        <taxon>Streptophyta</taxon>
        <taxon>Embryophyta</taxon>
        <taxon>Tracheophyta</taxon>
        <taxon>Spermatophyta</taxon>
        <taxon>Magnoliopsida</taxon>
        <taxon>eudicotyledons</taxon>
        <taxon>Gunneridae</taxon>
        <taxon>Pentapetalae</taxon>
        <taxon>rosids</taxon>
        <taxon>fabids</taxon>
        <taxon>Fagales</taxon>
        <taxon>Fagaceae</taxon>
        <taxon>Lithocarpus</taxon>
    </lineage>
</organism>
<dbReference type="PANTHER" id="PTHR47941">
    <property type="entry name" value="PENTATRICOPEPTIDE REPEAT-CONTAINING PROTEIN 3, MITOCHONDRIAL"/>
    <property type="match status" value="1"/>
</dbReference>